<dbReference type="Proteomes" id="UP000275078">
    <property type="component" value="Unassembled WGS sequence"/>
</dbReference>
<sequence length="100" mass="11332">MVDPALLCRYCLLILNSIWIFLWLEPTAELLVGVAWERKVGMVWDVGVAVELCVGSDDELCLIERRCCSWDIAFVGLIVMLVMVTVEPRKGFSGREWGNL</sequence>
<proteinExistence type="predicted"/>
<organism evidence="1 2">
    <name type="scientific">Ascobolus immersus RN42</name>
    <dbReference type="NCBI Taxonomy" id="1160509"/>
    <lineage>
        <taxon>Eukaryota</taxon>
        <taxon>Fungi</taxon>
        <taxon>Dikarya</taxon>
        <taxon>Ascomycota</taxon>
        <taxon>Pezizomycotina</taxon>
        <taxon>Pezizomycetes</taxon>
        <taxon>Pezizales</taxon>
        <taxon>Ascobolaceae</taxon>
        <taxon>Ascobolus</taxon>
    </lineage>
</organism>
<gene>
    <name evidence="1" type="ORF">BJ508DRAFT_323194</name>
</gene>
<evidence type="ECO:0000313" key="1">
    <source>
        <dbReference type="EMBL" id="RPA85008.1"/>
    </source>
</evidence>
<protein>
    <submittedName>
        <fullName evidence="1">Uncharacterized protein</fullName>
    </submittedName>
</protein>
<reference evidence="1 2" key="1">
    <citation type="journal article" date="2018" name="Nat. Ecol. Evol.">
        <title>Pezizomycetes genomes reveal the molecular basis of ectomycorrhizal truffle lifestyle.</title>
        <authorList>
            <person name="Murat C."/>
            <person name="Payen T."/>
            <person name="Noel B."/>
            <person name="Kuo A."/>
            <person name="Morin E."/>
            <person name="Chen J."/>
            <person name="Kohler A."/>
            <person name="Krizsan K."/>
            <person name="Balestrini R."/>
            <person name="Da Silva C."/>
            <person name="Montanini B."/>
            <person name="Hainaut M."/>
            <person name="Levati E."/>
            <person name="Barry K.W."/>
            <person name="Belfiori B."/>
            <person name="Cichocki N."/>
            <person name="Clum A."/>
            <person name="Dockter R.B."/>
            <person name="Fauchery L."/>
            <person name="Guy J."/>
            <person name="Iotti M."/>
            <person name="Le Tacon F."/>
            <person name="Lindquist E.A."/>
            <person name="Lipzen A."/>
            <person name="Malagnac F."/>
            <person name="Mello A."/>
            <person name="Molinier V."/>
            <person name="Miyauchi S."/>
            <person name="Poulain J."/>
            <person name="Riccioni C."/>
            <person name="Rubini A."/>
            <person name="Sitrit Y."/>
            <person name="Splivallo R."/>
            <person name="Traeger S."/>
            <person name="Wang M."/>
            <person name="Zifcakova L."/>
            <person name="Wipf D."/>
            <person name="Zambonelli A."/>
            <person name="Paolocci F."/>
            <person name="Nowrousian M."/>
            <person name="Ottonello S."/>
            <person name="Baldrian P."/>
            <person name="Spatafora J.W."/>
            <person name="Henrissat B."/>
            <person name="Nagy L.G."/>
            <person name="Aury J.M."/>
            <person name="Wincker P."/>
            <person name="Grigoriev I.V."/>
            <person name="Bonfante P."/>
            <person name="Martin F.M."/>
        </authorList>
    </citation>
    <scope>NUCLEOTIDE SEQUENCE [LARGE SCALE GENOMIC DNA]</scope>
    <source>
        <strain evidence="1 2">RN42</strain>
    </source>
</reference>
<name>A0A3N4IJY7_ASCIM</name>
<dbReference type="EMBL" id="ML119656">
    <property type="protein sequence ID" value="RPA85008.1"/>
    <property type="molecule type" value="Genomic_DNA"/>
</dbReference>
<dbReference type="AlphaFoldDB" id="A0A3N4IJY7"/>
<keyword evidence="2" id="KW-1185">Reference proteome</keyword>
<accession>A0A3N4IJY7</accession>
<evidence type="ECO:0000313" key="2">
    <source>
        <dbReference type="Proteomes" id="UP000275078"/>
    </source>
</evidence>